<accession>A0ABN7WV83</accession>
<name>A0ABN7WV83_GIGMA</name>
<sequence>CIYVGPNSSFIVYFLGKVRGSKDLLYGVRDRKDYFYVQEFEPVSVVETY</sequence>
<comment type="caution">
    <text evidence="1">The sequence shown here is derived from an EMBL/GenBank/DDBJ whole genome shotgun (WGS) entry which is preliminary data.</text>
</comment>
<organism evidence="1 2">
    <name type="scientific">Gigaspora margarita</name>
    <dbReference type="NCBI Taxonomy" id="4874"/>
    <lineage>
        <taxon>Eukaryota</taxon>
        <taxon>Fungi</taxon>
        <taxon>Fungi incertae sedis</taxon>
        <taxon>Mucoromycota</taxon>
        <taxon>Glomeromycotina</taxon>
        <taxon>Glomeromycetes</taxon>
        <taxon>Diversisporales</taxon>
        <taxon>Gigasporaceae</taxon>
        <taxon>Gigaspora</taxon>
    </lineage>
</organism>
<protein>
    <submittedName>
        <fullName evidence="1">22357_t:CDS:1</fullName>
    </submittedName>
</protein>
<proteinExistence type="predicted"/>
<dbReference type="EMBL" id="CAJVQB010066053">
    <property type="protein sequence ID" value="CAG8841503.1"/>
    <property type="molecule type" value="Genomic_DNA"/>
</dbReference>
<evidence type="ECO:0000313" key="2">
    <source>
        <dbReference type="Proteomes" id="UP000789901"/>
    </source>
</evidence>
<gene>
    <name evidence="1" type="ORF">GMARGA_LOCUS35463</name>
</gene>
<feature type="non-terminal residue" evidence="1">
    <location>
        <position position="1"/>
    </location>
</feature>
<evidence type="ECO:0000313" key="1">
    <source>
        <dbReference type="EMBL" id="CAG8841503.1"/>
    </source>
</evidence>
<dbReference type="Proteomes" id="UP000789901">
    <property type="component" value="Unassembled WGS sequence"/>
</dbReference>
<keyword evidence="2" id="KW-1185">Reference proteome</keyword>
<reference evidence="1 2" key="1">
    <citation type="submission" date="2021-06" db="EMBL/GenBank/DDBJ databases">
        <authorList>
            <person name="Kallberg Y."/>
            <person name="Tangrot J."/>
            <person name="Rosling A."/>
        </authorList>
    </citation>
    <scope>NUCLEOTIDE SEQUENCE [LARGE SCALE GENOMIC DNA]</scope>
    <source>
        <strain evidence="1 2">120-4 pot B 10/14</strain>
    </source>
</reference>